<feature type="transmembrane region" description="Helical" evidence="14">
    <location>
        <begin position="460"/>
        <end position="483"/>
    </location>
</feature>
<accession>K1JYW8</accession>
<keyword evidence="11 12" id="KW-0472">Membrane</keyword>
<evidence type="ECO:0000256" key="10">
    <source>
        <dbReference type="ARBA" id="ARBA00023065"/>
    </source>
</evidence>
<dbReference type="PANTHER" id="PTHR32024">
    <property type="entry name" value="TRK SYSTEM POTASSIUM UPTAKE PROTEIN TRKG-RELATED"/>
    <property type="match status" value="1"/>
</dbReference>
<proteinExistence type="inferred from homology"/>
<reference evidence="15 16" key="1">
    <citation type="submission" date="2012-05" db="EMBL/GenBank/DDBJ databases">
        <title>The Genome Sequence of Sutterella wadsworthensis 2_1_59BFAA.</title>
        <authorList>
            <consortium name="The Broad Institute Genome Sequencing Platform"/>
            <person name="Earl A."/>
            <person name="Ward D."/>
            <person name="Feldgarden M."/>
            <person name="Gevers D."/>
            <person name="Daigneault M."/>
            <person name="Strauss J."/>
            <person name="Allen-Vercoe E."/>
            <person name="Walker B."/>
            <person name="Young S.K."/>
            <person name="Zeng Q."/>
            <person name="Gargeya S."/>
            <person name="Fitzgerald M."/>
            <person name="Haas B."/>
            <person name="Abouelleil A."/>
            <person name="Alvarado L."/>
            <person name="Arachchi H.M."/>
            <person name="Berlin A.M."/>
            <person name="Chapman S.B."/>
            <person name="Goldberg J."/>
            <person name="Griggs A."/>
            <person name="Gujja S."/>
            <person name="Hansen M."/>
            <person name="Howarth C."/>
            <person name="Imamovic A."/>
            <person name="Larimer J."/>
            <person name="McCowen C."/>
            <person name="Montmayeur A."/>
            <person name="Murphy C."/>
            <person name="Neiman D."/>
            <person name="Pearson M."/>
            <person name="Priest M."/>
            <person name="Roberts A."/>
            <person name="Saif S."/>
            <person name="Shea T."/>
            <person name="Sisk P."/>
            <person name="Sykes S."/>
            <person name="Wortman J."/>
            <person name="Nusbaum C."/>
            <person name="Birren B."/>
        </authorList>
    </citation>
    <scope>NUCLEOTIDE SEQUENCE [LARGE SCALE GENOMIC DNA]</scope>
    <source>
        <strain evidence="15 16">2_1_59BFAA</strain>
    </source>
</reference>
<dbReference type="OrthoDB" id="9810952at2"/>
<dbReference type="HOGENOM" id="CLU_030708_0_2_4"/>
<feature type="transmembrane region" description="Helical" evidence="14">
    <location>
        <begin position="44"/>
        <end position="63"/>
    </location>
</feature>
<evidence type="ECO:0000256" key="12">
    <source>
        <dbReference type="PIRNR" id="PIRNR006247"/>
    </source>
</evidence>
<feature type="transmembrane region" description="Helical" evidence="14">
    <location>
        <begin position="281"/>
        <end position="302"/>
    </location>
</feature>
<comment type="similarity">
    <text evidence="2 12">Belongs to the TrkH potassium transport family.</text>
</comment>
<keyword evidence="5 12" id="KW-0997">Cell inner membrane</keyword>
<keyword evidence="13" id="KW-0479">Metal-binding</keyword>
<feature type="transmembrane region" description="Helical" evidence="14">
    <location>
        <begin position="189"/>
        <end position="209"/>
    </location>
</feature>
<dbReference type="EMBL" id="ADMG01000017">
    <property type="protein sequence ID" value="EKB31763.1"/>
    <property type="molecule type" value="Genomic_DNA"/>
</dbReference>
<feature type="binding site" evidence="13">
    <location>
        <position position="324"/>
    </location>
    <ligand>
        <name>K(+)</name>
        <dbReference type="ChEBI" id="CHEBI:29103"/>
    </ligand>
</feature>
<dbReference type="STRING" id="742823.HMPREF9465_00631"/>
<feature type="transmembrane region" description="Helical" evidence="14">
    <location>
        <begin position="245"/>
        <end position="265"/>
    </location>
</feature>
<keyword evidence="8 12" id="KW-0630">Potassium</keyword>
<feature type="binding site" evidence="13">
    <location>
        <position position="440"/>
    </location>
    <ligand>
        <name>K(+)</name>
        <dbReference type="ChEBI" id="CHEBI:29103"/>
    </ligand>
</feature>
<organism evidence="15 16">
    <name type="scientific">Sutterella wadsworthensis 2_1_59BFAA</name>
    <dbReference type="NCBI Taxonomy" id="742823"/>
    <lineage>
        <taxon>Bacteria</taxon>
        <taxon>Pseudomonadati</taxon>
        <taxon>Pseudomonadota</taxon>
        <taxon>Betaproteobacteria</taxon>
        <taxon>Burkholderiales</taxon>
        <taxon>Sutterellaceae</taxon>
        <taxon>Sutterella</taxon>
    </lineage>
</organism>
<feature type="transmembrane region" description="Helical" evidence="14">
    <location>
        <begin position="7"/>
        <end position="32"/>
    </location>
</feature>
<evidence type="ECO:0000256" key="8">
    <source>
        <dbReference type="ARBA" id="ARBA00022958"/>
    </source>
</evidence>
<comment type="function">
    <text evidence="12">Low-affinity potassium transport system. Interacts with Trk system potassium uptake protein TrkA.</text>
</comment>
<dbReference type="PIRSF" id="PIRSF006247">
    <property type="entry name" value="TrkH"/>
    <property type="match status" value="1"/>
</dbReference>
<keyword evidence="3 12" id="KW-0813">Transport</keyword>
<keyword evidence="9 14" id="KW-1133">Transmembrane helix</keyword>
<dbReference type="GO" id="GO:0046872">
    <property type="term" value="F:metal ion binding"/>
    <property type="evidence" value="ECO:0007669"/>
    <property type="project" value="UniProtKB-KW"/>
</dbReference>
<evidence type="ECO:0000256" key="14">
    <source>
        <dbReference type="SAM" id="Phobius"/>
    </source>
</evidence>
<evidence type="ECO:0000256" key="11">
    <source>
        <dbReference type="ARBA" id="ARBA00023136"/>
    </source>
</evidence>
<evidence type="ECO:0000256" key="7">
    <source>
        <dbReference type="ARBA" id="ARBA00022692"/>
    </source>
</evidence>
<comment type="subcellular location">
    <subcellularLocation>
        <location evidence="1 12">Cell inner membrane</location>
        <topology evidence="1 12">Multi-pass membrane protein</topology>
    </subcellularLocation>
</comment>
<feature type="transmembrane region" description="Helical" evidence="14">
    <location>
        <begin position="138"/>
        <end position="158"/>
    </location>
</feature>
<feature type="transmembrane region" description="Helical" evidence="14">
    <location>
        <begin position="398"/>
        <end position="423"/>
    </location>
</feature>
<dbReference type="eggNOG" id="COG0168">
    <property type="taxonomic scope" value="Bacteria"/>
</dbReference>
<evidence type="ECO:0000256" key="2">
    <source>
        <dbReference type="ARBA" id="ARBA00009137"/>
    </source>
</evidence>
<feature type="transmembrane region" description="Helical" evidence="14">
    <location>
        <begin position="340"/>
        <end position="368"/>
    </location>
</feature>
<dbReference type="PATRIC" id="fig|742823.3.peg.633"/>
<feature type="binding site" evidence="13">
    <location>
        <position position="323"/>
    </location>
    <ligand>
        <name>K(+)</name>
        <dbReference type="ChEBI" id="CHEBI:29103"/>
    </ligand>
</feature>
<gene>
    <name evidence="15" type="ORF">HMPREF9465_00631</name>
</gene>
<dbReference type="Proteomes" id="UP000005835">
    <property type="component" value="Unassembled WGS sequence"/>
</dbReference>
<evidence type="ECO:0000256" key="13">
    <source>
        <dbReference type="PIRSR" id="PIRSR006247-1"/>
    </source>
</evidence>
<evidence type="ECO:0000256" key="9">
    <source>
        <dbReference type="ARBA" id="ARBA00022989"/>
    </source>
</evidence>
<evidence type="ECO:0000256" key="4">
    <source>
        <dbReference type="ARBA" id="ARBA00022475"/>
    </source>
</evidence>
<protein>
    <recommendedName>
        <fullName evidence="12">Trk system potassium uptake protein</fullName>
    </recommendedName>
</protein>
<evidence type="ECO:0000313" key="16">
    <source>
        <dbReference type="Proteomes" id="UP000005835"/>
    </source>
</evidence>
<dbReference type="InterPro" id="IPR003445">
    <property type="entry name" value="Cat_transpt"/>
</dbReference>
<dbReference type="RefSeq" id="WP_005434099.1">
    <property type="nucleotide sequence ID" value="NZ_JH815514.1"/>
</dbReference>
<keyword evidence="10 12" id="KW-0406">Ion transport</keyword>
<evidence type="ECO:0000256" key="1">
    <source>
        <dbReference type="ARBA" id="ARBA00004429"/>
    </source>
</evidence>
<keyword evidence="4 12" id="KW-1003">Cell membrane</keyword>
<feature type="binding site" evidence="13">
    <location>
        <position position="117"/>
    </location>
    <ligand>
        <name>K(+)</name>
        <dbReference type="ChEBI" id="CHEBI:29103"/>
    </ligand>
</feature>
<evidence type="ECO:0000256" key="3">
    <source>
        <dbReference type="ARBA" id="ARBA00022448"/>
    </source>
</evidence>
<dbReference type="Pfam" id="PF02386">
    <property type="entry name" value="TrkH"/>
    <property type="match status" value="1"/>
</dbReference>
<dbReference type="InterPro" id="IPR004772">
    <property type="entry name" value="TrkH"/>
</dbReference>
<evidence type="ECO:0000256" key="6">
    <source>
        <dbReference type="ARBA" id="ARBA00022538"/>
    </source>
</evidence>
<comment type="caution">
    <text evidence="15">The sequence shown here is derived from an EMBL/GenBank/DDBJ whole genome shotgun (WGS) entry which is preliminary data.</text>
</comment>
<dbReference type="PANTHER" id="PTHR32024:SF2">
    <property type="entry name" value="TRK SYSTEM POTASSIUM UPTAKE PROTEIN TRKG-RELATED"/>
    <property type="match status" value="1"/>
</dbReference>
<dbReference type="GO" id="GO:0015379">
    <property type="term" value="F:potassium:chloride symporter activity"/>
    <property type="evidence" value="ECO:0007669"/>
    <property type="project" value="InterPro"/>
</dbReference>
<feature type="binding site" evidence="13">
    <location>
        <position position="116"/>
    </location>
    <ligand>
        <name>K(+)</name>
        <dbReference type="ChEBI" id="CHEBI:29103"/>
    </ligand>
</feature>
<keyword evidence="16" id="KW-1185">Reference proteome</keyword>
<evidence type="ECO:0000256" key="5">
    <source>
        <dbReference type="ARBA" id="ARBA00022519"/>
    </source>
</evidence>
<name>K1JYW8_9BURK</name>
<sequence length="490" mass="53293">MFNTIRYLLLPVLNASGPVFIWLAAALLIPFTLSVSKQDGAADSFLTCFLITLATGVVLMLLTRRWRRELTSRHGFLLVTLIWTSVPLFGTIPFIIERPDMSFAQLYFEMMSCLTTTGATVFTGLDKLPVSLNGWRCFLSWIGGMGLIVLSVAILPLLGVGGSQIIKAETTGPLKEHRLTPRIADTAKALYIIYLGVSVACAISYHLAGMEWEDAIMHMMTTVSLSGIGTHDASFAYFNSPAVDAVAIVFMLISGFNFSLHFMVWRRRNFLIYLQDAEAKAWIATAALMSALTIIVLADAHVYETSAETVRHALFSVVSVITTTGYATVDYASWPLGLPVLLLVAAAFSTCAGSTGGGIKMVRLLIILGMIRREMTKLLYPKAVVPLTLNKTPIDEKVCIAVLAYFMVWLTSFVIGAAVLLLAGLPPGDAISAAWAMLSNIGPGLGGVGPTGNYADLSDIQLSVCSFLMLIGRLEIFTVFAIFTRNFWRI</sequence>
<dbReference type="AlphaFoldDB" id="K1JYW8"/>
<dbReference type="GO" id="GO:0005886">
    <property type="term" value="C:plasma membrane"/>
    <property type="evidence" value="ECO:0007669"/>
    <property type="project" value="UniProtKB-SubCell"/>
</dbReference>
<keyword evidence="7 14" id="KW-0812">Transmembrane</keyword>
<evidence type="ECO:0000313" key="15">
    <source>
        <dbReference type="EMBL" id="EKB31763.1"/>
    </source>
</evidence>
<feature type="transmembrane region" description="Helical" evidence="14">
    <location>
        <begin position="75"/>
        <end position="96"/>
    </location>
</feature>
<feature type="binding site" evidence="13">
    <location>
        <position position="225"/>
    </location>
    <ligand>
        <name>K(+)</name>
        <dbReference type="ChEBI" id="CHEBI:29103"/>
    </ligand>
</feature>
<keyword evidence="6 12" id="KW-0633">Potassium transport</keyword>